<organism evidence="2 3">
    <name type="scientific">Parelaphostrongylus tenuis</name>
    <name type="common">Meningeal worm</name>
    <dbReference type="NCBI Taxonomy" id="148309"/>
    <lineage>
        <taxon>Eukaryota</taxon>
        <taxon>Metazoa</taxon>
        <taxon>Ecdysozoa</taxon>
        <taxon>Nematoda</taxon>
        <taxon>Chromadorea</taxon>
        <taxon>Rhabditida</taxon>
        <taxon>Rhabditina</taxon>
        <taxon>Rhabditomorpha</taxon>
        <taxon>Strongyloidea</taxon>
        <taxon>Metastrongylidae</taxon>
        <taxon>Parelaphostrongylus</taxon>
    </lineage>
</organism>
<accession>A0AAD5WJ43</accession>
<dbReference type="Proteomes" id="UP001196413">
    <property type="component" value="Unassembled WGS sequence"/>
</dbReference>
<reference evidence="2" key="1">
    <citation type="submission" date="2021-06" db="EMBL/GenBank/DDBJ databases">
        <title>Parelaphostrongylus tenuis whole genome reference sequence.</title>
        <authorList>
            <person name="Garwood T.J."/>
            <person name="Larsen P.A."/>
            <person name="Fountain-Jones N.M."/>
            <person name="Garbe J.R."/>
            <person name="Macchietto M.G."/>
            <person name="Kania S.A."/>
            <person name="Gerhold R.W."/>
            <person name="Richards J.E."/>
            <person name="Wolf T.M."/>
        </authorList>
    </citation>
    <scope>NUCLEOTIDE SEQUENCE</scope>
    <source>
        <strain evidence="2">MNPRO001-30</strain>
        <tissue evidence="2">Meninges</tissue>
    </source>
</reference>
<feature type="region of interest" description="Disordered" evidence="1">
    <location>
        <begin position="1"/>
        <end position="37"/>
    </location>
</feature>
<protein>
    <submittedName>
        <fullName evidence="2">Uncharacterized protein</fullName>
    </submittedName>
</protein>
<comment type="caution">
    <text evidence="2">The sequence shown here is derived from an EMBL/GenBank/DDBJ whole genome shotgun (WGS) entry which is preliminary data.</text>
</comment>
<feature type="compositionally biased region" description="Basic and acidic residues" evidence="1">
    <location>
        <begin position="24"/>
        <end position="36"/>
    </location>
</feature>
<name>A0AAD5WJ43_PARTN</name>
<evidence type="ECO:0000256" key="1">
    <source>
        <dbReference type="SAM" id="MobiDB-lite"/>
    </source>
</evidence>
<keyword evidence="3" id="KW-1185">Reference proteome</keyword>
<dbReference type="AlphaFoldDB" id="A0AAD5WJ43"/>
<dbReference type="EMBL" id="JAHQIW010007035">
    <property type="protein sequence ID" value="KAJ1371736.1"/>
    <property type="molecule type" value="Genomic_DNA"/>
</dbReference>
<evidence type="ECO:0000313" key="3">
    <source>
        <dbReference type="Proteomes" id="UP001196413"/>
    </source>
</evidence>
<gene>
    <name evidence="2" type="ORF">KIN20_033734</name>
</gene>
<proteinExistence type="predicted"/>
<sequence>MVPKTKQQKHLGSLPISSSTHRTRASDEHVSHSDKCVHRKRTQGGIFKLGAKNSHLRWLRYGRSFSVGFRGNSVLSNEKPDQNKYGLLFAGLPTENDEQLTLDAMLERKCLFWTSQMDT</sequence>
<evidence type="ECO:0000313" key="2">
    <source>
        <dbReference type="EMBL" id="KAJ1371736.1"/>
    </source>
</evidence>